<dbReference type="EMBL" id="JBELQB010000008">
    <property type="protein sequence ID" value="MFL9838144.1"/>
    <property type="molecule type" value="Genomic_DNA"/>
</dbReference>
<evidence type="ECO:0000313" key="2">
    <source>
        <dbReference type="EMBL" id="MFL9838144.1"/>
    </source>
</evidence>
<keyword evidence="3" id="KW-1185">Reference proteome</keyword>
<reference evidence="2 3" key="1">
    <citation type="submission" date="2024-06" db="EMBL/GenBank/DDBJ databases">
        <authorList>
            <person name="Kaempfer P."/>
            <person name="Viver T."/>
        </authorList>
    </citation>
    <scope>NUCLEOTIDE SEQUENCE [LARGE SCALE GENOMIC DNA]</scope>
    <source>
        <strain evidence="2 3">ST-75</strain>
    </source>
</reference>
<organism evidence="2 3">
    <name type="scientific">Flavobacterium rhizophilum</name>
    <dbReference type="NCBI Taxonomy" id="3163296"/>
    <lineage>
        <taxon>Bacteria</taxon>
        <taxon>Pseudomonadati</taxon>
        <taxon>Bacteroidota</taxon>
        <taxon>Flavobacteriia</taxon>
        <taxon>Flavobacteriales</taxon>
        <taxon>Flavobacteriaceae</taxon>
        <taxon>Flavobacterium</taxon>
    </lineage>
</organism>
<feature type="chain" id="PRO_5045892178" description="GLPGLI family protein" evidence="1">
    <location>
        <begin position="20"/>
        <end position="133"/>
    </location>
</feature>
<keyword evidence="1" id="KW-0732">Signal</keyword>
<sequence length="133" mass="15106">MKKIILLLALILITISVNAQEKGVSDLDRKYNVSITGETSEQLQSEDFSFASVLFESEYSKNYTDLDFQKSKKHTSKNSFSMYDVEKQPEGYFNTNTQNYNRYYDPSNGFSLGKWNNKKGVVLDISLGGKCGL</sequence>
<evidence type="ECO:0008006" key="4">
    <source>
        <dbReference type="Google" id="ProtNLM"/>
    </source>
</evidence>
<evidence type="ECO:0000313" key="3">
    <source>
        <dbReference type="Proteomes" id="UP001629059"/>
    </source>
</evidence>
<accession>A0ABW8YDU0</accession>
<protein>
    <recommendedName>
        <fullName evidence="4">GLPGLI family protein</fullName>
    </recommendedName>
</protein>
<name>A0ABW8YDU0_9FLAO</name>
<proteinExistence type="predicted"/>
<dbReference type="Proteomes" id="UP001629059">
    <property type="component" value="Unassembled WGS sequence"/>
</dbReference>
<dbReference type="RefSeq" id="WP_408075123.1">
    <property type="nucleotide sequence ID" value="NZ_JBELQB010000008.1"/>
</dbReference>
<comment type="caution">
    <text evidence="2">The sequence shown here is derived from an EMBL/GenBank/DDBJ whole genome shotgun (WGS) entry which is preliminary data.</text>
</comment>
<gene>
    <name evidence="2" type="ORF">ABS768_11585</name>
</gene>
<feature type="signal peptide" evidence="1">
    <location>
        <begin position="1"/>
        <end position="19"/>
    </location>
</feature>
<evidence type="ECO:0000256" key="1">
    <source>
        <dbReference type="SAM" id="SignalP"/>
    </source>
</evidence>